<dbReference type="AlphaFoldDB" id="A0A167X4U7"/>
<feature type="transmembrane region" description="Helical" evidence="5">
    <location>
        <begin position="358"/>
        <end position="375"/>
    </location>
</feature>
<keyword evidence="7" id="KW-1185">Reference proteome</keyword>
<evidence type="ECO:0000256" key="5">
    <source>
        <dbReference type="SAM" id="Phobius"/>
    </source>
</evidence>
<gene>
    <name evidence="6" type="ORF">AAL_07521</name>
</gene>
<evidence type="ECO:0000256" key="2">
    <source>
        <dbReference type="ARBA" id="ARBA00022692"/>
    </source>
</evidence>
<feature type="transmembrane region" description="Helical" evidence="5">
    <location>
        <begin position="315"/>
        <end position="338"/>
    </location>
</feature>
<comment type="caution">
    <text evidence="6">The sequence shown here is derived from an EMBL/GenBank/DDBJ whole genome shotgun (WGS) entry which is preliminary data.</text>
</comment>
<evidence type="ECO:0000256" key="1">
    <source>
        <dbReference type="ARBA" id="ARBA00004141"/>
    </source>
</evidence>
<feature type="transmembrane region" description="Helical" evidence="5">
    <location>
        <begin position="396"/>
        <end position="415"/>
    </location>
</feature>
<dbReference type="InterPro" id="IPR051617">
    <property type="entry name" value="UNC-93-like_regulator"/>
</dbReference>
<dbReference type="Proteomes" id="UP000078544">
    <property type="component" value="Unassembled WGS sequence"/>
</dbReference>
<dbReference type="Gene3D" id="1.20.1250.20">
    <property type="entry name" value="MFS general substrate transporter like domains"/>
    <property type="match status" value="2"/>
</dbReference>
<evidence type="ECO:0000313" key="6">
    <source>
        <dbReference type="EMBL" id="KZZ89628.1"/>
    </source>
</evidence>
<feature type="transmembrane region" description="Helical" evidence="5">
    <location>
        <begin position="55"/>
        <end position="72"/>
    </location>
</feature>
<dbReference type="Pfam" id="PF05978">
    <property type="entry name" value="UNC-93"/>
    <property type="match status" value="1"/>
</dbReference>
<keyword evidence="2 5" id="KW-0812">Transmembrane</keyword>
<dbReference type="GO" id="GO:0016020">
    <property type="term" value="C:membrane"/>
    <property type="evidence" value="ECO:0007669"/>
    <property type="project" value="UniProtKB-SubCell"/>
</dbReference>
<keyword evidence="4 5" id="KW-0472">Membrane</keyword>
<feature type="transmembrane region" description="Helical" evidence="5">
    <location>
        <begin position="79"/>
        <end position="98"/>
    </location>
</feature>
<sequence length="486" mass="52623">MSVFYRRVHLHRPFTQNFIVGCILFCLPGIYVALTGLGAGGGHPSSASVANKTNALLYGLLVLVSLFGGPMLNILRPKASLVIGALGYPLYVGSLWYYDHRADGAAASAAVFPLFAGAVLGITAAFLWTTASYVQFSYAEEKDKGLYISIQWALKSLGAIIGGSISLAISINQLELPGVSEPVYVAFIVIHLSAIFIALFFIVHPRDVVRQDGTHIAVFDGNKAAVWPEIKATVAVLLDARYMMLAPAQVVCEMAFGLLSSVNLENSRAPPVARCFNLRTRSVNNFMFQVMQALTSGVMVLILDSRHVKSRRRRALVGTSLMGTIAVAASAGLIAWLLVNKADALEAPAVADWTDAQWPGLFVCYLLFGIIYAGYQMCTEYTLSATTNNPQVLARVSGMFKCYSAIGTMLSFLLPGQGVSFLGQIVTQLVLYVVGFVGLVWVIVFHIKDSNYFAEEAVIAPIAVTELNKGTRARITDVNLMRLRES</sequence>
<proteinExistence type="predicted"/>
<comment type="subcellular location">
    <subcellularLocation>
        <location evidence="1">Membrane</location>
        <topology evidence="1">Multi-pass membrane protein</topology>
    </subcellularLocation>
</comment>
<feature type="transmembrane region" description="Helical" evidence="5">
    <location>
        <begin position="152"/>
        <end position="171"/>
    </location>
</feature>
<feature type="transmembrane region" description="Helical" evidence="5">
    <location>
        <begin position="421"/>
        <end position="444"/>
    </location>
</feature>
<feature type="transmembrane region" description="Helical" evidence="5">
    <location>
        <begin position="110"/>
        <end position="131"/>
    </location>
</feature>
<dbReference type="EMBL" id="AZGY01000024">
    <property type="protein sequence ID" value="KZZ89628.1"/>
    <property type="molecule type" value="Genomic_DNA"/>
</dbReference>
<organism evidence="6 7">
    <name type="scientific">Moelleriella libera RCEF 2490</name>
    <dbReference type="NCBI Taxonomy" id="1081109"/>
    <lineage>
        <taxon>Eukaryota</taxon>
        <taxon>Fungi</taxon>
        <taxon>Dikarya</taxon>
        <taxon>Ascomycota</taxon>
        <taxon>Pezizomycotina</taxon>
        <taxon>Sordariomycetes</taxon>
        <taxon>Hypocreomycetidae</taxon>
        <taxon>Hypocreales</taxon>
        <taxon>Clavicipitaceae</taxon>
        <taxon>Moelleriella</taxon>
    </lineage>
</organism>
<dbReference type="InterPro" id="IPR010291">
    <property type="entry name" value="Ion_channel_UNC-93"/>
</dbReference>
<evidence type="ECO:0000256" key="4">
    <source>
        <dbReference type="ARBA" id="ARBA00023136"/>
    </source>
</evidence>
<feature type="transmembrane region" description="Helical" evidence="5">
    <location>
        <begin position="14"/>
        <end position="35"/>
    </location>
</feature>
<feature type="transmembrane region" description="Helical" evidence="5">
    <location>
        <begin position="183"/>
        <end position="203"/>
    </location>
</feature>
<dbReference type="PANTHER" id="PTHR23294:SF59">
    <property type="entry name" value="UNC93-LIKE PROTEIN C922.05C"/>
    <property type="match status" value="1"/>
</dbReference>
<dbReference type="PANTHER" id="PTHR23294">
    <property type="entry name" value="ET TRANSLATION PRODUCT-RELATED"/>
    <property type="match status" value="1"/>
</dbReference>
<evidence type="ECO:0000256" key="3">
    <source>
        <dbReference type="ARBA" id="ARBA00022989"/>
    </source>
</evidence>
<dbReference type="SUPFAM" id="SSF103473">
    <property type="entry name" value="MFS general substrate transporter"/>
    <property type="match status" value="1"/>
</dbReference>
<reference evidence="6 7" key="1">
    <citation type="journal article" date="2016" name="Genome Biol. Evol.">
        <title>Divergent and convergent evolution of fungal pathogenicity.</title>
        <authorList>
            <person name="Shang Y."/>
            <person name="Xiao G."/>
            <person name="Zheng P."/>
            <person name="Cen K."/>
            <person name="Zhan S."/>
            <person name="Wang C."/>
        </authorList>
    </citation>
    <scope>NUCLEOTIDE SEQUENCE [LARGE SCALE GENOMIC DNA]</scope>
    <source>
        <strain evidence="6 7">RCEF 2490</strain>
    </source>
</reference>
<dbReference type="InterPro" id="IPR036259">
    <property type="entry name" value="MFS_trans_sf"/>
</dbReference>
<evidence type="ECO:0000313" key="7">
    <source>
        <dbReference type="Proteomes" id="UP000078544"/>
    </source>
</evidence>
<dbReference type="OrthoDB" id="196103at2759"/>
<accession>A0A167X4U7</accession>
<name>A0A167X4U7_9HYPO</name>
<keyword evidence="3 5" id="KW-1133">Transmembrane helix</keyword>
<protein>
    <submittedName>
        <fullName evidence="6">Major facilitator superfamily domain, general substrate transporter</fullName>
    </submittedName>
</protein>